<evidence type="ECO:0000259" key="7">
    <source>
        <dbReference type="Pfam" id="PF17917"/>
    </source>
</evidence>
<name>A0AAV3NVI0_LITER</name>
<evidence type="ECO:0000256" key="4">
    <source>
        <dbReference type="ARBA" id="ARBA00022759"/>
    </source>
</evidence>
<dbReference type="GO" id="GO:0004519">
    <property type="term" value="F:endonuclease activity"/>
    <property type="evidence" value="ECO:0007669"/>
    <property type="project" value="UniProtKB-KW"/>
</dbReference>
<proteinExistence type="predicted"/>
<evidence type="ECO:0000256" key="2">
    <source>
        <dbReference type="ARBA" id="ARBA00022695"/>
    </source>
</evidence>
<gene>
    <name evidence="8" type="ORF">LIER_35497</name>
</gene>
<evidence type="ECO:0000256" key="1">
    <source>
        <dbReference type="ARBA" id="ARBA00022679"/>
    </source>
</evidence>
<keyword evidence="3" id="KW-0540">Nuclease</keyword>
<comment type="caution">
    <text evidence="8">The sequence shown here is derived from an EMBL/GenBank/DDBJ whole genome shotgun (WGS) entry which is preliminary data.</text>
</comment>
<dbReference type="GO" id="GO:0016787">
    <property type="term" value="F:hydrolase activity"/>
    <property type="evidence" value="ECO:0007669"/>
    <property type="project" value="UniProtKB-KW"/>
</dbReference>
<reference evidence="8 9" key="1">
    <citation type="submission" date="2024-01" db="EMBL/GenBank/DDBJ databases">
        <title>The complete chloroplast genome sequence of Lithospermum erythrorhizon: insights into the phylogenetic relationship among Boraginaceae species and the maternal lineages of purple gromwells.</title>
        <authorList>
            <person name="Okada T."/>
            <person name="Watanabe K."/>
        </authorList>
    </citation>
    <scope>NUCLEOTIDE SEQUENCE [LARGE SCALE GENOMIC DNA]</scope>
</reference>
<sequence>MCTEFTNINKTYPKDCYPLPNIDKLVVQALEFEDPEGGSVPNRKDSSPDPAHIPRWGSEFALLQRHNGLWIFESALSSVLIREEEKVERSVYYGIRVMRGAEARYPLTEKLVYALIVAAQKLKRYFKAHLVETADEYQGIGASRLQGGMYP</sequence>
<accession>A0AAV3NVI0</accession>
<keyword evidence="5" id="KW-0378">Hydrolase</keyword>
<dbReference type="EMBL" id="BAABME010015595">
    <property type="protein sequence ID" value="GAA0142010.1"/>
    <property type="molecule type" value="Genomic_DNA"/>
</dbReference>
<dbReference type="Pfam" id="PF17917">
    <property type="entry name" value="RT_RNaseH"/>
    <property type="match status" value="1"/>
</dbReference>
<dbReference type="Proteomes" id="UP001454036">
    <property type="component" value="Unassembled WGS sequence"/>
</dbReference>
<protein>
    <recommendedName>
        <fullName evidence="7">Reverse transcriptase RNase H-like domain-containing protein</fullName>
    </recommendedName>
</protein>
<keyword evidence="4" id="KW-0255">Endonuclease</keyword>
<dbReference type="AlphaFoldDB" id="A0AAV3NVI0"/>
<evidence type="ECO:0000256" key="3">
    <source>
        <dbReference type="ARBA" id="ARBA00022722"/>
    </source>
</evidence>
<dbReference type="GO" id="GO:0003964">
    <property type="term" value="F:RNA-directed DNA polymerase activity"/>
    <property type="evidence" value="ECO:0007669"/>
    <property type="project" value="UniProtKB-KW"/>
</dbReference>
<dbReference type="InterPro" id="IPR041373">
    <property type="entry name" value="RT_RNaseH"/>
</dbReference>
<evidence type="ECO:0000256" key="6">
    <source>
        <dbReference type="ARBA" id="ARBA00022918"/>
    </source>
</evidence>
<keyword evidence="1" id="KW-0808">Transferase</keyword>
<evidence type="ECO:0000256" key="5">
    <source>
        <dbReference type="ARBA" id="ARBA00022801"/>
    </source>
</evidence>
<keyword evidence="9" id="KW-1185">Reference proteome</keyword>
<keyword evidence="6" id="KW-0695">RNA-directed DNA polymerase</keyword>
<evidence type="ECO:0000313" key="9">
    <source>
        <dbReference type="Proteomes" id="UP001454036"/>
    </source>
</evidence>
<feature type="domain" description="Reverse transcriptase RNase H-like" evidence="7">
    <location>
        <begin position="74"/>
        <end position="129"/>
    </location>
</feature>
<organism evidence="8 9">
    <name type="scientific">Lithospermum erythrorhizon</name>
    <name type="common">Purple gromwell</name>
    <name type="synonym">Lithospermum officinale var. erythrorhizon</name>
    <dbReference type="NCBI Taxonomy" id="34254"/>
    <lineage>
        <taxon>Eukaryota</taxon>
        <taxon>Viridiplantae</taxon>
        <taxon>Streptophyta</taxon>
        <taxon>Embryophyta</taxon>
        <taxon>Tracheophyta</taxon>
        <taxon>Spermatophyta</taxon>
        <taxon>Magnoliopsida</taxon>
        <taxon>eudicotyledons</taxon>
        <taxon>Gunneridae</taxon>
        <taxon>Pentapetalae</taxon>
        <taxon>asterids</taxon>
        <taxon>lamiids</taxon>
        <taxon>Boraginales</taxon>
        <taxon>Boraginaceae</taxon>
        <taxon>Boraginoideae</taxon>
        <taxon>Lithospermeae</taxon>
        <taxon>Lithospermum</taxon>
    </lineage>
</organism>
<evidence type="ECO:0000313" key="8">
    <source>
        <dbReference type="EMBL" id="GAA0142010.1"/>
    </source>
</evidence>
<keyword evidence="2" id="KW-0548">Nucleotidyltransferase</keyword>